<keyword evidence="4 6" id="KW-1133">Transmembrane helix</keyword>
<feature type="domain" description="Major facilitator superfamily (MFS) profile" evidence="7">
    <location>
        <begin position="1"/>
        <end position="435"/>
    </location>
</feature>
<feature type="transmembrane region" description="Helical" evidence="6">
    <location>
        <begin position="57"/>
        <end position="80"/>
    </location>
</feature>
<feature type="transmembrane region" description="Helical" evidence="6">
    <location>
        <begin position="180"/>
        <end position="202"/>
    </location>
</feature>
<feature type="transmembrane region" description="Helical" evidence="6">
    <location>
        <begin position="286"/>
        <end position="307"/>
    </location>
</feature>
<evidence type="ECO:0000313" key="9">
    <source>
        <dbReference type="Proteomes" id="UP000547458"/>
    </source>
</evidence>
<feature type="transmembrane region" description="Helical" evidence="6">
    <location>
        <begin position="339"/>
        <end position="360"/>
    </location>
</feature>
<name>A0A846RRE9_9MICC</name>
<keyword evidence="3 6" id="KW-0812">Transmembrane</keyword>
<evidence type="ECO:0000256" key="3">
    <source>
        <dbReference type="ARBA" id="ARBA00022692"/>
    </source>
</evidence>
<protein>
    <submittedName>
        <fullName evidence="8">MFS family permease</fullName>
    </submittedName>
</protein>
<comment type="subcellular location">
    <subcellularLocation>
        <location evidence="1">Cell membrane</location>
        <topology evidence="1">Multi-pass membrane protein</topology>
    </subcellularLocation>
</comment>
<dbReference type="GO" id="GO:0022857">
    <property type="term" value="F:transmembrane transporter activity"/>
    <property type="evidence" value="ECO:0007669"/>
    <property type="project" value="InterPro"/>
</dbReference>
<dbReference type="Gene3D" id="1.20.1720.10">
    <property type="entry name" value="Multidrug resistance protein D"/>
    <property type="match status" value="1"/>
</dbReference>
<keyword evidence="5 6" id="KW-0472">Membrane</keyword>
<feature type="transmembrane region" description="Helical" evidence="6">
    <location>
        <begin position="314"/>
        <end position="333"/>
    </location>
</feature>
<dbReference type="PANTHER" id="PTHR42718:SF9">
    <property type="entry name" value="MAJOR FACILITATOR SUPERFAMILY MULTIDRUG TRANSPORTER MFSC"/>
    <property type="match status" value="1"/>
</dbReference>
<dbReference type="CDD" id="cd17321">
    <property type="entry name" value="MFS_MMR_MDR_like"/>
    <property type="match status" value="1"/>
</dbReference>
<feature type="transmembrane region" description="Helical" evidence="6">
    <location>
        <begin position="208"/>
        <end position="229"/>
    </location>
</feature>
<dbReference type="AlphaFoldDB" id="A0A846RRE9"/>
<dbReference type="InterPro" id="IPR020846">
    <property type="entry name" value="MFS_dom"/>
</dbReference>
<dbReference type="SUPFAM" id="SSF103473">
    <property type="entry name" value="MFS general substrate transporter"/>
    <property type="match status" value="1"/>
</dbReference>
<comment type="caution">
    <text evidence="8">The sequence shown here is derived from an EMBL/GenBank/DDBJ whole genome shotgun (WGS) entry which is preliminary data.</text>
</comment>
<dbReference type="GO" id="GO:0005886">
    <property type="term" value="C:plasma membrane"/>
    <property type="evidence" value="ECO:0007669"/>
    <property type="project" value="UniProtKB-SubCell"/>
</dbReference>
<dbReference type="InterPro" id="IPR011701">
    <property type="entry name" value="MFS"/>
</dbReference>
<gene>
    <name evidence="8" type="ORF">BJ994_002715</name>
</gene>
<reference evidence="8 9" key="1">
    <citation type="submission" date="2020-03" db="EMBL/GenBank/DDBJ databases">
        <title>Sequencing the genomes of 1000 actinobacteria strains.</title>
        <authorList>
            <person name="Klenk H.-P."/>
        </authorList>
    </citation>
    <scope>NUCLEOTIDE SEQUENCE [LARGE SCALE GENOMIC DNA]</scope>
    <source>
        <strain evidence="8 9">DSM 16403</strain>
    </source>
</reference>
<evidence type="ECO:0000256" key="1">
    <source>
        <dbReference type="ARBA" id="ARBA00004651"/>
    </source>
</evidence>
<feature type="transmembrane region" description="Helical" evidence="6">
    <location>
        <begin position="250"/>
        <end position="274"/>
    </location>
</feature>
<feature type="transmembrane region" description="Helical" evidence="6">
    <location>
        <begin position="118"/>
        <end position="141"/>
    </location>
</feature>
<accession>A0A846RRE9</accession>
<dbReference type="Proteomes" id="UP000547458">
    <property type="component" value="Unassembled WGS sequence"/>
</dbReference>
<feature type="transmembrane region" description="Helical" evidence="6">
    <location>
        <begin position="26"/>
        <end position="45"/>
    </location>
</feature>
<evidence type="ECO:0000256" key="5">
    <source>
        <dbReference type="ARBA" id="ARBA00023136"/>
    </source>
</evidence>
<feature type="transmembrane region" description="Helical" evidence="6">
    <location>
        <begin position="381"/>
        <end position="400"/>
    </location>
</feature>
<sequence length="451" mass="46818">MSALNSSMIAVALVSFMVDFDSTAVAVSWLASAFYLTSAVAQPVLGRMADRFGARRVFLLGMGVVVISGVLGPLSANVLMLVACRVIQAVGASAAYPAAVSMIRQFGASHGSDVQRALSGIATANFTGAAVGPVLGGFAVWAVGWEALFWVNIPLALFAALGIMKIVPRDEDHERVTFRALVVGSDLLGIALFAGATVLLLLCLMPPLGLLTVALASASVALFVIFLVWEKRTPQPFLNVVMLRGNKTLLSVYARFIGFNLLFYGALFGIPQWLEIVKSLTPAQVGLVMLPLASLGGIMSALFGLWIARIGSRALVLGSTLLAASAAGILLLFTNTAPLWVILVACALFGISYAGTNLGLQSQMYESTDPSMLGVASGLYQSSRSLGGVLSTGLLAVAFTSGVDTAAIQTIAIAMLACSLVLAIANAISVRSRSTGSRLPRAEEVPTSGSA</sequence>
<evidence type="ECO:0000256" key="6">
    <source>
        <dbReference type="SAM" id="Phobius"/>
    </source>
</evidence>
<feature type="transmembrane region" description="Helical" evidence="6">
    <location>
        <begin position="86"/>
        <end position="106"/>
    </location>
</feature>
<feature type="transmembrane region" description="Helical" evidence="6">
    <location>
        <begin position="147"/>
        <end position="168"/>
    </location>
</feature>
<dbReference type="InterPro" id="IPR036259">
    <property type="entry name" value="MFS_trans_sf"/>
</dbReference>
<evidence type="ECO:0000256" key="2">
    <source>
        <dbReference type="ARBA" id="ARBA00022448"/>
    </source>
</evidence>
<dbReference type="PROSITE" id="PS50850">
    <property type="entry name" value="MFS"/>
    <property type="match status" value="1"/>
</dbReference>
<evidence type="ECO:0000256" key="4">
    <source>
        <dbReference type="ARBA" id="ARBA00022989"/>
    </source>
</evidence>
<dbReference type="Gene3D" id="1.20.1250.20">
    <property type="entry name" value="MFS general substrate transporter like domains"/>
    <property type="match status" value="1"/>
</dbReference>
<evidence type="ECO:0000313" key="8">
    <source>
        <dbReference type="EMBL" id="NJC23639.1"/>
    </source>
</evidence>
<proteinExistence type="predicted"/>
<keyword evidence="9" id="KW-1185">Reference proteome</keyword>
<keyword evidence="2" id="KW-0813">Transport</keyword>
<dbReference type="PANTHER" id="PTHR42718">
    <property type="entry name" value="MAJOR FACILITATOR SUPERFAMILY MULTIDRUG TRANSPORTER MFSC"/>
    <property type="match status" value="1"/>
</dbReference>
<feature type="transmembrane region" description="Helical" evidence="6">
    <location>
        <begin position="406"/>
        <end position="428"/>
    </location>
</feature>
<dbReference type="EMBL" id="JAATJL010000001">
    <property type="protein sequence ID" value="NJC23639.1"/>
    <property type="molecule type" value="Genomic_DNA"/>
</dbReference>
<organism evidence="8 9">
    <name type="scientific">Arthrobacter pigmenti</name>
    <dbReference type="NCBI Taxonomy" id="271432"/>
    <lineage>
        <taxon>Bacteria</taxon>
        <taxon>Bacillati</taxon>
        <taxon>Actinomycetota</taxon>
        <taxon>Actinomycetes</taxon>
        <taxon>Micrococcales</taxon>
        <taxon>Micrococcaceae</taxon>
        <taxon>Arthrobacter</taxon>
    </lineage>
</organism>
<evidence type="ECO:0000259" key="7">
    <source>
        <dbReference type="PROSITE" id="PS50850"/>
    </source>
</evidence>
<dbReference type="Pfam" id="PF07690">
    <property type="entry name" value="MFS_1"/>
    <property type="match status" value="1"/>
</dbReference>